<name>A0AAE1IS79_9FABA</name>
<dbReference type="InterPro" id="IPR026960">
    <property type="entry name" value="RVT-Znf"/>
</dbReference>
<dbReference type="Gene3D" id="3.30.420.10">
    <property type="entry name" value="Ribonuclease H-like superfamily/Ribonuclease H"/>
    <property type="match status" value="1"/>
</dbReference>
<dbReference type="SUPFAM" id="SSF53098">
    <property type="entry name" value="Ribonuclease H-like"/>
    <property type="match status" value="1"/>
</dbReference>
<feature type="domain" description="RNase H type-1" evidence="1">
    <location>
        <begin position="188"/>
        <end position="309"/>
    </location>
</feature>
<reference evidence="3" key="1">
    <citation type="submission" date="2023-10" db="EMBL/GenBank/DDBJ databases">
        <title>Chromosome-level genome of the transformable northern wattle, Acacia crassicarpa.</title>
        <authorList>
            <person name="Massaro I."/>
            <person name="Sinha N.R."/>
            <person name="Poethig S."/>
            <person name="Leichty A.R."/>
        </authorList>
    </citation>
    <scope>NUCLEOTIDE SEQUENCE</scope>
    <source>
        <strain evidence="3">Acra3RX</strain>
        <tissue evidence="3">Leaf</tissue>
    </source>
</reference>
<dbReference type="EMBL" id="JAWXYG010000014">
    <property type="protein sequence ID" value="KAK4254594.1"/>
    <property type="molecule type" value="Genomic_DNA"/>
</dbReference>
<accession>A0AAE1IS79</accession>
<dbReference type="GO" id="GO:0004523">
    <property type="term" value="F:RNA-DNA hybrid ribonuclease activity"/>
    <property type="evidence" value="ECO:0007669"/>
    <property type="project" value="InterPro"/>
</dbReference>
<dbReference type="CDD" id="cd06222">
    <property type="entry name" value="RNase_H_like"/>
    <property type="match status" value="1"/>
</dbReference>
<dbReference type="GO" id="GO:0003676">
    <property type="term" value="F:nucleic acid binding"/>
    <property type="evidence" value="ECO:0007669"/>
    <property type="project" value="InterPro"/>
</dbReference>
<feature type="domain" description="Reverse transcriptase zinc-binding" evidence="2">
    <location>
        <begin position="5"/>
        <end position="71"/>
    </location>
</feature>
<gene>
    <name evidence="3" type="ORF">QN277_009952</name>
</gene>
<sequence>MTASSWGAIWKLKVILRVQHFIWRILNNSIATNDLLSRRLRSRTSICPICDEFEESVEHLFFHCSWTRCVWFGSPLGVRIGVMRVRNFKHWWLQITANKDCSPRDISLICWTLWFLWKQRNEWVFNQVRPSPYVVIALALNSNSEYWDSLDAAPPESDIAPPDSDASASLPSKGTHWFAPTAEYLKVNCDGSFYAESTTASIGVVCRNNYGEFIWGFVDMLKSISAFMTEALALKKALMLAMDLGHDKVIFETDCLALQKCVAERSPDAADWKCRSILFDVISFLNVQIGFSISYTPRRGNRVADSFAEAYKEVYSIGWVVRPSLALRSLLTLDRQEAGVSREAAAVSDLGTSGG</sequence>
<proteinExistence type="predicted"/>
<organism evidence="3 4">
    <name type="scientific">Acacia crassicarpa</name>
    <name type="common">northern wattle</name>
    <dbReference type="NCBI Taxonomy" id="499986"/>
    <lineage>
        <taxon>Eukaryota</taxon>
        <taxon>Viridiplantae</taxon>
        <taxon>Streptophyta</taxon>
        <taxon>Embryophyta</taxon>
        <taxon>Tracheophyta</taxon>
        <taxon>Spermatophyta</taxon>
        <taxon>Magnoliopsida</taxon>
        <taxon>eudicotyledons</taxon>
        <taxon>Gunneridae</taxon>
        <taxon>Pentapetalae</taxon>
        <taxon>rosids</taxon>
        <taxon>fabids</taxon>
        <taxon>Fabales</taxon>
        <taxon>Fabaceae</taxon>
        <taxon>Caesalpinioideae</taxon>
        <taxon>mimosoid clade</taxon>
        <taxon>Acacieae</taxon>
        <taxon>Acacia</taxon>
    </lineage>
</organism>
<comment type="caution">
    <text evidence="3">The sequence shown here is derived from an EMBL/GenBank/DDBJ whole genome shotgun (WGS) entry which is preliminary data.</text>
</comment>
<evidence type="ECO:0000313" key="4">
    <source>
        <dbReference type="Proteomes" id="UP001293593"/>
    </source>
</evidence>
<dbReference type="Pfam" id="PF13966">
    <property type="entry name" value="zf-RVT"/>
    <property type="match status" value="1"/>
</dbReference>
<keyword evidence="4" id="KW-1185">Reference proteome</keyword>
<evidence type="ECO:0008006" key="5">
    <source>
        <dbReference type="Google" id="ProtNLM"/>
    </source>
</evidence>
<dbReference type="PANTHER" id="PTHR47074:SF11">
    <property type="entry name" value="REVERSE TRANSCRIPTASE-LIKE PROTEIN"/>
    <property type="match status" value="1"/>
</dbReference>
<dbReference type="InterPro" id="IPR002156">
    <property type="entry name" value="RNaseH_domain"/>
</dbReference>
<dbReference type="InterPro" id="IPR044730">
    <property type="entry name" value="RNase_H-like_dom_plant"/>
</dbReference>
<dbReference type="InterPro" id="IPR036397">
    <property type="entry name" value="RNaseH_sf"/>
</dbReference>
<dbReference type="InterPro" id="IPR052929">
    <property type="entry name" value="RNase_H-like_EbsB-rel"/>
</dbReference>
<dbReference type="Proteomes" id="UP001293593">
    <property type="component" value="Unassembled WGS sequence"/>
</dbReference>
<evidence type="ECO:0000259" key="2">
    <source>
        <dbReference type="Pfam" id="PF13966"/>
    </source>
</evidence>
<dbReference type="PANTHER" id="PTHR47074">
    <property type="entry name" value="BNAC02G40300D PROTEIN"/>
    <property type="match status" value="1"/>
</dbReference>
<dbReference type="AlphaFoldDB" id="A0AAE1IS79"/>
<dbReference type="InterPro" id="IPR012337">
    <property type="entry name" value="RNaseH-like_sf"/>
</dbReference>
<evidence type="ECO:0000259" key="1">
    <source>
        <dbReference type="Pfam" id="PF13456"/>
    </source>
</evidence>
<protein>
    <recommendedName>
        <fullName evidence="5">RNase H type-1 domain-containing protein</fullName>
    </recommendedName>
</protein>
<evidence type="ECO:0000313" key="3">
    <source>
        <dbReference type="EMBL" id="KAK4254594.1"/>
    </source>
</evidence>
<dbReference type="Pfam" id="PF13456">
    <property type="entry name" value="RVT_3"/>
    <property type="match status" value="1"/>
</dbReference>